<dbReference type="Proteomes" id="UP000092555">
    <property type="component" value="Unassembled WGS sequence"/>
</dbReference>
<feature type="transmembrane region" description="Helical" evidence="10">
    <location>
        <begin position="149"/>
        <end position="166"/>
    </location>
</feature>
<evidence type="ECO:0000256" key="5">
    <source>
        <dbReference type="ARBA" id="ARBA00022824"/>
    </source>
</evidence>
<gene>
    <name evidence="11" type="ORF">METBIDRAFT_33111</name>
</gene>
<accession>A0A1A0H677</accession>
<evidence type="ECO:0000256" key="9">
    <source>
        <dbReference type="ARBA" id="ARBA00045912"/>
    </source>
</evidence>
<comment type="function">
    <text evidence="9 10">Intramembrane glycolipid transporter that operates in the biosynthetic pathway of dolichol-linked oligosaccharides, the glycan precursors employed in protein asparagine (N)-glycosylation. The sequential addition of sugars to dolichol pyrophosphate produces dolichol-linked oligosaccharides containing fourteen sugars, including two GlcNAcs, nine mannoses and three glucoses. Once assembled, the oligosaccharide is transferred from the lipid to nascent proteins by oligosaccharyltransferases. The assembly of dolichol-linked oligosaccharides begins on the cytosolic side of the endoplasmic reticulum membrane and finishes in its lumen. RFT1 could mediate the translocation of the cytosolically oriented intermediate DolPP-GlcNAc2Man5, produced by ALG11, into the ER lumen where dolichol-linked oligosaccharides assembly continues. However, the intramembrane lipid transporter activity could not be confirmed in vitro.</text>
</comment>
<evidence type="ECO:0000256" key="7">
    <source>
        <dbReference type="ARBA" id="ARBA00023136"/>
    </source>
</evidence>
<dbReference type="InterPro" id="IPR007594">
    <property type="entry name" value="RFT1"/>
</dbReference>
<keyword evidence="12" id="KW-1185">Reference proteome</keyword>
<evidence type="ECO:0000256" key="6">
    <source>
        <dbReference type="ARBA" id="ARBA00022989"/>
    </source>
</evidence>
<sequence>MSSTPFSQVVYLVGSQVATKAVTFASNQVLLRRISPEIFGIATYLEFLVNTVIFFSREAVRIANQRANSEKTIVNFAYLPVILCGPILAVLMYLQTYSDLYQNTVVRLPYIGFTISLVIGLILLELCAEPFFALNQHKLNFKLRSQVESLATFLKCVSVFVAVAWWQKKQNTYMASPDLFKGQAVLSFAGGQFVYAAVLFSGYWLGSKSGIPKYTKAEATNMFDQNLLSVWRLLFLQMIFKHLLTEGDTMLISYLFTVAEQGVYSVIANYGSMIARLLFQPIEELVRVSFTRSIAQKDVDVTSLNQTMSQLMTFYFNLSLLIVIGGYTNGSFLLQVLLGKSEKWLQSSVFHEFPMYMLYIPFMAFNGILEAFFSSASTQQQIGQFSLFMSFLSVFVFTTMYVLIGKLKMGIRGLIFSNMINMSLRIAYCLLFYVKYFKKFVTITPGAVVKKLFLPMGLVFGALFVQRVLFHNGMSSTPMEFFQSLVICLFCLAGMIVNERQQLVFAFGRLTRKDKHE</sequence>
<evidence type="ECO:0000256" key="10">
    <source>
        <dbReference type="RuleBase" id="RU365067"/>
    </source>
</evidence>
<dbReference type="AlphaFoldDB" id="A0A1A0H677"/>
<protein>
    <recommendedName>
        <fullName evidence="8 10">Man(5)GlcNAc(2)-PP-dolichol translocation protein RFT1</fullName>
    </recommendedName>
</protein>
<comment type="similarity">
    <text evidence="3 10">Belongs to the RFT1 family.</text>
</comment>
<evidence type="ECO:0000256" key="2">
    <source>
        <dbReference type="ARBA" id="ARBA00004922"/>
    </source>
</evidence>
<feature type="transmembrane region" description="Helical" evidence="10">
    <location>
        <begin position="385"/>
        <end position="404"/>
    </location>
</feature>
<feature type="transmembrane region" description="Helical" evidence="10">
    <location>
        <begin position="76"/>
        <end position="96"/>
    </location>
</feature>
<dbReference type="PANTHER" id="PTHR13117:SF5">
    <property type="entry name" value="PROTEIN RFT1 HOMOLOG"/>
    <property type="match status" value="1"/>
</dbReference>
<keyword evidence="4 10" id="KW-0812">Transmembrane</keyword>
<feature type="transmembrane region" description="Helical" evidence="10">
    <location>
        <begin position="314"/>
        <end position="336"/>
    </location>
</feature>
<feature type="transmembrane region" description="Helical" evidence="10">
    <location>
        <begin position="38"/>
        <end position="55"/>
    </location>
</feature>
<dbReference type="GO" id="GO:0034202">
    <property type="term" value="F:glycolipid floppase activity"/>
    <property type="evidence" value="ECO:0007669"/>
    <property type="project" value="EnsemblFungi"/>
</dbReference>
<dbReference type="GeneID" id="30029202"/>
<comment type="pathway">
    <text evidence="2">Protein modification; protein glycosylation.</text>
</comment>
<dbReference type="OrthoDB" id="9979195at2759"/>
<keyword evidence="5 10" id="KW-0256">Endoplasmic reticulum</keyword>
<name>A0A1A0H677_9ASCO</name>
<evidence type="ECO:0000256" key="8">
    <source>
        <dbReference type="ARBA" id="ARBA00044793"/>
    </source>
</evidence>
<evidence type="ECO:0000256" key="1">
    <source>
        <dbReference type="ARBA" id="ARBA00004477"/>
    </source>
</evidence>
<keyword evidence="10" id="KW-0813">Transport</keyword>
<evidence type="ECO:0000256" key="3">
    <source>
        <dbReference type="ARBA" id="ARBA00010288"/>
    </source>
</evidence>
<feature type="transmembrane region" description="Helical" evidence="10">
    <location>
        <begin position="356"/>
        <end position="373"/>
    </location>
</feature>
<dbReference type="EMBL" id="LXTC01000006">
    <property type="protein sequence ID" value="OBA19418.1"/>
    <property type="molecule type" value="Genomic_DNA"/>
</dbReference>
<evidence type="ECO:0000313" key="11">
    <source>
        <dbReference type="EMBL" id="OBA19418.1"/>
    </source>
</evidence>
<feature type="transmembrane region" description="Helical" evidence="10">
    <location>
        <begin position="186"/>
        <end position="206"/>
    </location>
</feature>
<keyword evidence="7 10" id="KW-0472">Membrane</keyword>
<organism evidence="11 12">
    <name type="scientific">Metschnikowia bicuspidata var. bicuspidata NRRL YB-4993</name>
    <dbReference type="NCBI Taxonomy" id="869754"/>
    <lineage>
        <taxon>Eukaryota</taxon>
        <taxon>Fungi</taxon>
        <taxon>Dikarya</taxon>
        <taxon>Ascomycota</taxon>
        <taxon>Saccharomycotina</taxon>
        <taxon>Pichiomycetes</taxon>
        <taxon>Metschnikowiaceae</taxon>
        <taxon>Metschnikowia</taxon>
    </lineage>
</organism>
<evidence type="ECO:0000256" key="4">
    <source>
        <dbReference type="ARBA" id="ARBA00022692"/>
    </source>
</evidence>
<feature type="transmembrane region" description="Helical" evidence="10">
    <location>
        <begin position="452"/>
        <end position="469"/>
    </location>
</feature>
<dbReference type="STRING" id="869754.A0A1A0H677"/>
<reference evidence="11 12" key="1">
    <citation type="submission" date="2016-05" db="EMBL/GenBank/DDBJ databases">
        <title>Comparative genomics of biotechnologically important yeasts.</title>
        <authorList>
            <consortium name="DOE Joint Genome Institute"/>
            <person name="Riley R."/>
            <person name="Haridas S."/>
            <person name="Wolfe K.H."/>
            <person name="Lopes M.R."/>
            <person name="Hittinger C.T."/>
            <person name="Goker M."/>
            <person name="Salamov A."/>
            <person name="Wisecaver J."/>
            <person name="Long T.M."/>
            <person name="Aerts A.L."/>
            <person name="Barry K."/>
            <person name="Choi C."/>
            <person name="Clum A."/>
            <person name="Coughlan A.Y."/>
            <person name="Deshpande S."/>
            <person name="Douglass A.P."/>
            <person name="Hanson S.J."/>
            <person name="Klenk H.-P."/>
            <person name="LaButti K."/>
            <person name="Lapidus A."/>
            <person name="Lindquist E."/>
            <person name="Lipzen A."/>
            <person name="Meier-kolthoff J.P."/>
            <person name="Ohm R.A."/>
            <person name="Otillar R.P."/>
            <person name="Pangilinan J."/>
            <person name="Peng Y."/>
            <person name="Rokas A."/>
            <person name="Rosa C.A."/>
            <person name="Scheuner C."/>
            <person name="Sibirny A.A."/>
            <person name="Slot J.C."/>
            <person name="Stielow J.B."/>
            <person name="Sun H."/>
            <person name="Kurtzman C.P."/>
            <person name="Blackwell M."/>
            <person name="Grigoriev I.V."/>
            <person name="Jeffries T.W."/>
        </authorList>
    </citation>
    <scope>NUCLEOTIDE SEQUENCE [LARGE SCALE GENOMIC DNA]</scope>
    <source>
        <strain evidence="11 12">NRRL YB-4993</strain>
    </source>
</reference>
<feature type="transmembrane region" description="Helical" evidence="10">
    <location>
        <begin position="481"/>
        <end position="497"/>
    </location>
</feature>
<dbReference type="GO" id="GO:0006488">
    <property type="term" value="P:dolichol-linked oligosaccharide biosynthetic process"/>
    <property type="evidence" value="ECO:0007669"/>
    <property type="project" value="InterPro"/>
</dbReference>
<dbReference type="GO" id="GO:0005789">
    <property type="term" value="C:endoplasmic reticulum membrane"/>
    <property type="evidence" value="ECO:0007669"/>
    <property type="project" value="UniProtKB-SubCell"/>
</dbReference>
<comment type="subcellular location">
    <subcellularLocation>
        <location evidence="1 10">Endoplasmic reticulum membrane</location>
        <topology evidence="1 10">Multi-pass membrane protein</topology>
    </subcellularLocation>
</comment>
<keyword evidence="6 10" id="KW-1133">Transmembrane helix</keyword>
<proteinExistence type="inferred from homology"/>
<evidence type="ECO:0000313" key="12">
    <source>
        <dbReference type="Proteomes" id="UP000092555"/>
    </source>
</evidence>
<dbReference type="PANTHER" id="PTHR13117">
    <property type="entry name" value="ENDOPLASMIC RETICULUM MULTISPAN TRANSMEMBRANE PROTEIN-RELATED"/>
    <property type="match status" value="1"/>
</dbReference>
<feature type="transmembrane region" description="Helical" evidence="10">
    <location>
        <begin position="410"/>
        <end position="431"/>
    </location>
</feature>
<feature type="transmembrane region" description="Helical" evidence="10">
    <location>
        <begin position="108"/>
        <end position="128"/>
    </location>
</feature>
<dbReference type="Pfam" id="PF04506">
    <property type="entry name" value="Rft-1"/>
    <property type="match status" value="1"/>
</dbReference>
<dbReference type="RefSeq" id="XP_018709946.1">
    <property type="nucleotide sequence ID" value="XM_018856226.1"/>
</dbReference>
<comment type="caution">
    <text evidence="11">The sequence shown here is derived from an EMBL/GenBank/DDBJ whole genome shotgun (WGS) entry which is preliminary data.</text>
</comment>